<comment type="caution">
    <text evidence="1">The sequence shown here is derived from an EMBL/GenBank/DDBJ whole genome shotgun (WGS) entry which is preliminary data.</text>
</comment>
<dbReference type="Proteomes" id="UP001597533">
    <property type="component" value="Unassembled WGS sequence"/>
</dbReference>
<dbReference type="EMBL" id="JBHUOV010000007">
    <property type="protein sequence ID" value="MFD2824365.1"/>
    <property type="molecule type" value="Genomic_DNA"/>
</dbReference>
<reference evidence="2" key="1">
    <citation type="journal article" date="2019" name="Int. J. Syst. Evol. Microbiol.">
        <title>The Global Catalogue of Microorganisms (GCM) 10K type strain sequencing project: providing services to taxonomists for standard genome sequencing and annotation.</title>
        <authorList>
            <consortium name="The Broad Institute Genomics Platform"/>
            <consortium name="The Broad Institute Genome Sequencing Center for Infectious Disease"/>
            <person name="Wu L."/>
            <person name="Ma J."/>
        </authorList>
    </citation>
    <scope>NUCLEOTIDE SEQUENCE [LARGE SCALE GENOMIC DNA]</scope>
    <source>
        <strain evidence="2">KCTC 32141</strain>
    </source>
</reference>
<keyword evidence="2" id="KW-1185">Reference proteome</keyword>
<proteinExistence type="predicted"/>
<evidence type="ECO:0000313" key="2">
    <source>
        <dbReference type="Proteomes" id="UP001597533"/>
    </source>
</evidence>
<organism evidence="1 2">
    <name type="scientific">Lacinutrix iliipiscaria</name>
    <dbReference type="NCBI Taxonomy" id="1230532"/>
    <lineage>
        <taxon>Bacteria</taxon>
        <taxon>Pseudomonadati</taxon>
        <taxon>Bacteroidota</taxon>
        <taxon>Flavobacteriia</taxon>
        <taxon>Flavobacteriales</taxon>
        <taxon>Flavobacteriaceae</taxon>
        <taxon>Lacinutrix</taxon>
    </lineage>
</organism>
<evidence type="ECO:0000313" key="1">
    <source>
        <dbReference type="EMBL" id="MFD2824365.1"/>
    </source>
</evidence>
<protein>
    <submittedName>
        <fullName evidence="1">PGDYG domain-containing protein</fullName>
    </submittedName>
</protein>
<sequence length="74" mass="8653">MIKFNSKHLPELEFKNARKKPIVIQCYQMNEPFEVETLEGVLTGKKGDWLMVGIDGELYPCDQEIFDKTYNIVE</sequence>
<dbReference type="RefSeq" id="WP_183488304.1">
    <property type="nucleotide sequence ID" value="NZ_JBHUOV010000007.1"/>
</dbReference>
<name>A0ABW5WT67_9FLAO</name>
<gene>
    <name evidence="1" type="ORF">ACFS5M_11855</name>
</gene>
<accession>A0ABW5WT67</accession>